<keyword evidence="1" id="KW-1133">Transmembrane helix</keyword>
<dbReference type="EMBL" id="UOEM01000050">
    <property type="protein sequence ID" value="VAW12641.1"/>
    <property type="molecule type" value="Genomic_DNA"/>
</dbReference>
<dbReference type="PANTHER" id="PTHR23534:SF1">
    <property type="entry name" value="MAJOR FACILITATOR SUPERFAMILY PROTEIN"/>
    <property type="match status" value="1"/>
</dbReference>
<evidence type="ECO:0000313" key="2">
    <source>
        <dbReference type="EMBL" id="VAW12641.1"/>
    </source>
</evidence>
<dbReference type="Gene3D" id="1.20.1250.20">
    <property type="entry name" value="MFS general substrate transporter like domains"/>
    <property type="match status" value="1"/>
</dbReference>
<gene>
    <name evidence="2" type="ORF">MNBD_ALPHA09-2220</name>
</gene>
<keyword evidence="1" id="KW-0472">Membrane</keyword>
<dbReference type="PANTHER" id="PTHR23534">
    <property type="entry name" value="MFS PERMEASE"/>
    <property type="match status" value="1"/>
</dbReference>
<feature type="transmembrane region" description="Helical" evidence="1">
    <location>
        <begin position="21"/>
        <end position="42"/>
    </location>
</feature>
<sequence>ALVTETYFPSERAKVQAANDFLVFGTVALASLSSGVLLQVFGWASVNIALFPMVGVALILIAWLAVKERAGAG</sequence>
<dbReference type="SUPFAM" id="SSF103473">
    <property type="entry name" value="MFS general substrate transporter"/>
    <property type="match status" value="1"/>
</dbReference>
<organism evidence="2">
    <name type="scientific">hydrothermal vent metagenome</name>
    <dbReference type="NCBI Taxonomy" id="652676"/>
    <lineage>
        <taxon>unclassified sequences</taxon>
        <taxon>metagenomes</taxon>
        <taxon>ecological metagenomes</taxon>
    </lineage>
</organism>
<dbReference type="AlphaFoldDB" id="A0A3B0T1M3"/>
<dbReference type="InterPro" id="IPR036259">
    <property type="entry name" value="MFS_trans_sf"/>
</dbReference>
<reference evidence="2" key="1">
    <citation type="submission" date="2018-06" db="EMBL/GenBank/DDBJ databases">
        <authorList>
            <person name="Zhirakovskaya E."/>
        </authorList>
    </citation>
    <scope>NUCLEOTIDE SEQUENCE</scope>
</reference>
<protein>
    <submittedName>
        <fullName evidence="2">Uncharacterized MFS-type transporter</fullName>
    </submittedName>
</protein>
<proteinExistence type="predicted"/>
<accession>A0A3B0T1M3</accession>
<keyword evidence="1" id="KW-0812">Transmembrane</keyword>
<feature type="transmembrane region" description="Helical" evidence="1">
    <location>
        <begin position="48"/>
        <end position="66"/>
    </location>
</feature>
<name>A0A3B0T1M3_9ZZZZ</name>
<feature type="non-terminal residue" evidence="2">
    <location>
        <position position="1"/>
    </location>
</feature>
<evidence type="ECO:0000256" key="1">
    <source>
        <dbReference type="SAM" id="Phobius"/>
    </source>
</evidence>